<dbReference type="AlphaFoldDB" id="A0A212JWT8"/>
<dbReference type="EMBL" id="FLUL01000001">
    <property type="protein sequence ID" value="SBW03863.1"/>
    <property type="molecule type" value="Genomic_DNA"/>
</dbReference>
<accession>A0A212JWT8</accession>
<sequence>MEPVSEVRKEQIEECVNTIVNIASKDTFHLNSVTKQIDTLGVMTMDLLEKNENRINDSLIGLFYHIGKSLRQLEDLQKLNQDE</sequence>
<organism evidence="1">
    <name type="scientific">uncultured Dysgonomonas sp</name>
    <dbReference type="NCBI Taxonomy" id="206096"/>
    <lineage>
        <taxon>Bacteria</taxon>
        <taxon>Pseudomonadati</taxon>
        <taxon>Bacteroidota</taxon>
        <taxon>Bacteroidia</taxon>
        <taxon>Bacteroidales</taxon>
        <taxon>Dysgonomonadaceae</taxon>
        <taxon>Dysgonomonas</taxon>
        <taxon>environmental samples</taxon>
    </lineage>
</organism>
<name>A0A212JWT8_9BACT</name>
<proteinExistence type="predicted"/>
<gene>
    <name evidence="1" type="ORF">KL86DYS2_12511</name>
</gene>
<evidence type="ECO:0000313" key="1">
    <source>
        <dbReference type="EMBL" id="SBW03863.1"/>
    </source>
</evidence>
<dbReference type="RefSeq" id="WP_296950231.1">
    <property type="nucleotide sequence ID" value="NZ_LT599021.1"/>
</dbReference>
<protein>
    <submittedName>
        <fullName evidence="1">Uncharacterized protein</fullName>
    </submittedName>
</protein>
<reference evidence="1" key="1">
    <citation type="submission" date="2016-04" db="EMBL/GenBank/DDBJ databases">
        <authorList>
            <person name="Evans L.H."/>
            <person name="Alamgir A."/>
            <person name="Owens N."/>
            <person name="Weber N.D."/>
            <person name="Virtaneva K."/>
            <person name="Barbian K."/>
            <person name="Babar A."/>
            <person name="Rosenke K."/>
        </authorList>
    </citation>
    <scope>NUCLEOTIDE SEQUENCE</scope>
    <source>
        <strain evidence="1">86-2</strain>
    </source>
</reference>